<dbReference type="CDD" id="cd01171">
    <property type="entry name" value="YXKO-related"/>
    <property type="match status" value="1"/>
</dbReference>
<evidence type="ECO:0000256" key="5">
    <source>
        <dbReference type="ARBA" id="ARBA00022723"/>
    </source>
</evidence>
<evidence type="ECO:0000256" key="2">
    <source>
        <dbReference type="ARBA" id="ARBA00000909"/>
    </source>
</evidence>
<feature type="binding site" evidence="17">
    <location>
        <position position="439"/>
    </location>
    <ligand>
        <name>AMP</name>
        <dbReference type="ChEBI" id="CHEBI:456215"/>
    </ligand>
</feature>
<feature type="binding site" evidence="18">
    <location>
        <position position="163"/>
    </location>
    <ligand>
        <name>(6S)-NADPHX</name>
        <dbReference type="ChEBI" id="CHEBI:64076"/>
    </ligand>
</feature>
<dbReference type="EC" id="4.2.1.136" evidence="19"/>
<comment type="similarity">
    <text evidence="3 19">In the N-terminal section; belongs to the NnrE/AIBP family.</text>
</comment>
<evidence type="ECO:0000256" key="3">
    <source>
        <dbReference type="ARBA" id="ARBA00006001"/>
    </source>
</evidence>
<keyword evidence="8 17" id="KW-0521">NADP</keyword>
<evidence type="ECO:0000256" key="13">
    <source>
        <dbReference type="ARBA" id="ARBA00023268"/>
    </source>
</evidence>
<comment type="cofactor">
    <cofactor evidence="17">
        <name>Mg(2+)</name>
        <dbReference type="ChEBI" id="CHEBI:18420"/>
    </cofactor>
</comment>
<feature type="binding site" evidence="17">
    <location>
        <position position="320"/>
    </location>
    <ligand>
        <name>(6S)-NADPHX</name>
        <dbReference type="ChEBI" id="CHEBI:64076"/>
    </ligand>
</feature>
<comment type="cofactor">
    <cofactor evidence="18 19">
        <name>K(+)</name>
        <dbReference type="ChEBI" id="CHEBI:29103"/>
    </cofactor>
    <text evidence="18 19">Binds 1 potassium ion per subunit.</text>
</comment>
<evidence type="ECO:0000313" key="22">
    <source>
        <dbReference type="EMBL" id="MDQ9170581.1"/>
    </source>
</evidence>
<comment type="subunit">
    <text evidence="17">Homotetramer.</text>
</comment>
<keyword evidence="13" id="KW-0511">Multifunctional enzyme</keyword>
<dbReference type="InterPro" id="IPR000631">
    <property type="entry name" value="CARKD"/>
</dbReference>
<comment type="function">
    <text evidence="14 19">Bifunctional enzyme that catalyzes the epimerization of the S- and R-forms of NAD(P)HX and the dehydration of the S-form of NAD(P)HX at the expense of ADP, which is converted to AMP. This allows the repair of both epimers of NAD(P)HX, a damaged form of NAD(P)H that is a result of enzymatic or heat-dependent hydration.</text>
</comment>
<evidence type="ECO:0000256" key="10">
    <source>
        <dbReference type="ARBA" id="ARBA00023027"/>
    </source>
</evidence>
<feature type="domain" description="YjeF C-terminal" evidence="20">
    <location>
        <begin position="231"/>
        <end position="500"/>
    </location>
</feature>
<evidence type="ECO:0000256" key="7">
    <source>
        <dbReference type="ARBA" id="ARBA00022840"/>
    </source>
</evidence>
<sequence>MKNSSNALYSVAAIRRIEQAAIASLPSGSLMQRAGLAAAKLALGLIPSHSSGAKALVLAGPGNNGGDAFVLASHLFQNGMAVTVLFDAYPEKLPADARGAYAQARQHAIQFSPFSGLPGILEKQWDIVIDGLFGIGLSKAIATPYRELIDAVNRMSCPVLALDVPSGLDADTGTIAGKDGIAIRAAYTITFIGDKPGLHTAHGRDLAGTVHVDDLDIDARFFDAPEIFKNEPKLFSHVLRRRPHNSHKGSYGNVAIIGGAQGMHGAAILSGRSALHLGAGRVFVGFLEQAPAYDSMQPELMCRAAASMEPDDATIVIGPGLGTSPQALEQLAKTCSSSSPLVMDADALNLLATRSDLQHVLAQRGGHTILTPHPLEAARLLSTTAAGIQADRLQAGRELARRFNAVIVLKGSGTVIARPDGKTAINVTGNPALATAGTGDVLAGMCGALLAQSCPAWEAALAAVWIHGLAADRLVERGCGPIGVAAGELIPVAREVLNGLINGMPNA</sequence>
<gene>
    <name evidence="18" type="primary">nnrE</name>
    <name evidence="17" type="synonym">nnrD</name>
    <name evidence="22" type="ORF">Q8A64_09165</name>
</gene>
<evidence type="ECO:0000256" key="15">
    <source>
        <dbReference type="ARBA" id="ARBA00048238"/>
    </source>
</evidence>
<feature type="binding site" evidence="18">
    <location>
        <position position="130"/>
    </location>
    <ligand>
        <name>K(+)</name>
        <dbReference type="ChEBI" id="CHEBI:29103"/>
    </ligand>
</feature>
<evidence type="ECO:0000256" key="1">
    <source>
        <dbReference type="ARBA" id="ARBA00000013"/>
    </source>
</evidence>
<comment type="similarity">
    <text evidence="17">Belongs to the NnrD/CARKD family.</text>
</comment>
<keyword evidence="7 17" id="KW-0067">ATP-binding</keyword>
<feature type="binding site" evidence="17">
    <location>
        <begin position="410"/>
        <end position="414"/>
    </location>
    <ligand>
        <name>AMP</name>
        <dbReference type="ChEBI" id="CHEBI:456215"/>
    </ligand>
</feature>
<organism evidence="22 23">
    <name type="scientific">Keguizhuia sedimenti</name>
    <dbReference type="NCBI Taxonomy" id="3064264"/>
    <lineage>
        <taxon>Bacteria</taxon>
        <taxon>Pseudomonadati</taxon>
        <taxon>Pseudomonadota</taxon>
        <taxon>Betaproteobacteria</taxon>
        <taxon>Burkholderiales</taxon>
        <taxon>Oxalobacteraceae</taxon>
        <taxon>Keguizhuia</taxon>
    </lineage>
</organism>
<dbReference type="RefSeq" id="WP_338436514.1">
    <property type="nucleotide sequence ID" value="NZ_JAUYVH010000004.1"/>
</dbReference>
<evidence type="ECO:0000256" key="6">
    <source>
        <dbReference type="ARBA" id="ARBA00022741"/>
    </source>
</evidence>
<reference evidence="22 23" key="1">
    <citation type="submission" date="2023-08" db="EMBL/GenBank/DDBJ databases">
        <title>Oxalobacteraceae gen .nov., isolated from river sludge outside the plant.</title>
        <authorList>
            <person name="Zhao S.Y."/>
        </authorList>
    </citation>
    <scope>NUCLEOTIDE SEQUENCE [LARGE SCALE GENOMIC DNA]</scope>
    <source>
        <strain evidence="22 23">R-40</strain>
    </source>
</reference>
<keyword evidence="9 18" id="KW-0630">Potassium</keyword>
<dbReference type="NCBIfam" id="TIGR00196">
    <property type="entry name" value="yjeF_cterm"/>
    <property type="match status" value="1"/>
</dbReference>
<dbReference type="Gene3D" id="3.40.50.10260">
    <property type="entry name" value="YjeF N-terminal domain"/>
    <property type="match status" value="1"/>
</dbReference>
<evidence type="ECO:0000256" key="18">
    <source>
        <dbReference type="HAMAP-Rule" id="MF_01966"/>
    </source>
</evidence>
<evidence type="ECO:0000256" key="12">
    <source>
        <dbReference type="ARBA" id="ARBA00023239"/>
    </source>
</evidence>
<dbReference type="SUPFAM" id="SSF64153">
    <property type="entry name" value="YjeF N-terminal domain-like"/>
    <property type="match status" value="1"/>
</dbReference>
<keyword evidence="12 17" id="KW-0456">Lyase</keyword>
<comment type="catalytic activity">
    <reaction evidence="15 17 19">
        <text>(6S)-NADHX + ADP = AMP + phosphate + NADH + H(+)</text>
        <dbReference type="Rhea" id="RHEA:32223"/>
        <dbReference type="ChEBI" id="CHEBI:15378"/>
        <dbReference type="ChEBI" id="CHEBI:43474"/>
        <dbReference type="ChEBI" id="CHEBI:57945"/>
        <dbReference type="ChEBI" id="CHEBI:64074"/>
        <dbReference type="ChEBI" id="CHEBI:456215"/>
        <dbReference type="ChEBI" id="CHEBI:456216"/>
        <dbReference type="EC" id="4.2.1.136"/>
    </reaction>
</comment>
<keyword evidence="23" id="KW-1185">Reference proteome</keyword>
<dbReference type="Gene3D" id="3.40.1190.20">
    <property type="match status" value="1"/>
</dbReference>
<comment type="catalytic activity">
    <reaction evidence="2 18 19">
        <text>(6R)-NADPHX = (6S)-NADPHX</text>
        <dbReference type="Rhea" id="RHEA:32227"/>
        <dbReference type="ChEBI" id="CHEBI:64076"/>
        <dbReference type="ChEBI" id="CHEBI:64077"/>
        <dbReference type="EC" id="5.1.99.6"/>
    </reaction>
</comment>
<comment type="function">
    <text evidence="18">Catalyzes the epimerization of the S- and R-forms of NAD(P)HX, a damaged form of NAD(P)H that is a result of enzymatic or heat-dependent hydration. This is a prerequisite for the S-specific NAD(P)H-hydrate dehydratase to allow the repair of both epimers of NAD(P)HX.</text>
</comment>
<feature type="binding site" evidence="18">
    <location>
        <position position="166"/>
    </location>
    <ligand>
        <name>K(+)</name>
        <dbReference type="ChEBI" id="CHEBI:29103"/>
    </ligand>
</feature>
<evidence type="ECO:0000256" key="19">
    <source>
        <dbReference type="PIRNR" id="PIRNR017184"/>
    </source>
</evidence>
<comment type="catalytic activity">
    <reaction evidence="16 17 19">
        <text>(6S)-NADPHX + ADP = AMP + phosphate + NADPH + H(+)</text>
        <dbReference type="Rhea" id="RHEA:32235"/>
        <dbReference type="ChEBI" id="CHEBI:15378"/>
        <dbReference type="ChEBI" id="CHEBI:43474"/>
        <dbReference type="ChEBI" id="CHEBI:57783"/>
        <dbReference type="ChEBI" id="CHEBI:64076"/>
        <dbReference type="ChEBI" id="CHEBI:456215"/>
        <dbReference type="ChEBI" id="CHEBI:456216"/>
        <dbReference type="EC" id="4.2.1.136"/>
    </reaction>
</comment>
<dbReference type="PANTHER" id="PTHR12592">
    <property type="entry name" value="ATP-DEPENDENT (S)-NAD(P)H-HYDRATE DEHYDRATASE FAMILY MEMBER"/>
    <property type="match status" value="1"/>
</dbReference>
<evidence type="ECO:0000259" key="21">
    <source>
        <dbReference type="PROSITE" id="PS51385"/>
    </source>
</evidence>
<protein>
    <recommendedName>
        <fullName evidence="19">Bifunctional NAD(P)H-hydrate repair enzyme</fullName>
    </recommendedName>
    <alternativeName>
        <fullName evidence="19">Nicotinamide nucleotide repair protein</fullName>
    </alternativeName>
    <domain>
        <recommendedName>
            <fullName evidence="19">ADP-dependent (S)-NAD(P)H-hydrate dehydratase</fullName>
            <ecNumber evidence="19">4.2.1.136</ecNumber>
        </recommendedName>
        <alternativeName>
            <fullName evidence="19">ADP-dependent NAD(P)HX dehydratase</fullName>
        </alternativeName>
    </domain>
    <domain>
        <recommendedName>
            <fullName evidence="19">NAD(P)H-hydrate epimerase</fullName>
            <ecNumber evidence="19">5.1.99.6</ecNumber>
        </recommendedName>
    </domain>
</protein>
<dbReference type="HAMAP" id="MF_01965">
    <property type="entry name" value="NADHX_dehydratase"/>
    <property type="match status" value="1"/>
</dbReference>
<keyword evidence="11 18" id="KW-0413">Isomerase</keyword>
<feature type="binding site" evidence="17">
    <location>
        <position position="266"/>
    </location>
    <ligand>
        <name>(6S)-NADPHX</name>
        <dbReference type="ChEBI" id="CHEBI:64076"/>
    </ligand>
</feature>
<evidence type="ECO:0000256" key="4">
    <source>
        <dbReference type="ARBA" id="ARBA00009524"/>
    </source>
</evidence>
<comment type="similarity">
    <text evidence="4 19">In the C-terminal section; belongs to the NnrD/CARKD family.</text>
</comment>
<dbReference type="InterPro" id="IPR004443">
    <property type="entry name" value="YjeF_N_dom"/>
</dbReference>
<dbReference type="SUPFAM" id="SSF53613">
    <property type="entry name" value="Ribokinase-like"/>
    <property type="match status" value="1"/>
</dbReference>
<dbReference type="Pfam" id="PF03853">
    <property type="entry name" value="YjeF_N"/>
    <property type="match status" value="1"/>
</dbReference>
<dbReference type="PROSITE" id="PS51385">
    <property type="entry name" value="YJEF_N"/>
    <property type="match status" value="1"/>
</dbReference>
<dbReference type="PROSITE" id="PS51383">
    <property type="entry name" value="YJEF_C_3"/>
    <property type="match status" value="1"/>
</dbReference>
<comment type="function">
    <text evidence="17">Catalyzes the dehydration of the S-form of NAD(P)HX at the expense of ADP, which is converted to AMP. Together with NAD(P)HX epimerase, which catalyzes the epimerization of the S- and R-forms, the enzyme allows the repair of both epimers of NAD(P)HX, a damaged form of NAD(P)H that is a result of enzymatic or heat-dependent hydration.</text>
</comment>
<comment type="caution">
    <text evidence="22">The sequence shown here is derived from an EMBL/GenBank/DDBJ whole genome shotgun (WGS) entry which is preliminary data.</text>
</comment>
<name>A0ABU1BQ58_9BURK</name>
<keyword evidence="6 17" id="KW-0547">Nucleotide-binding</keyword>
<dbReference type="HAMAP" id="MF_01966">
    <property type="entry name" value="NADHX_epimerase"/>
    <property type="match status" value="1"/>
</dbReference>
<feature type="binding site" evidence="18">
    <location>
        <begin position="63"/>
        <end position="67"/>
    </location>
    <ligand>
        <name>(6S)-NADPHX</name>
        <dbReference type="ChEBI" id="CHEBI:64076"/>
    </ligand>
</feature>
<dbReference type="InterPro" id="IPR030677">
    <property type="entry name" value="Nnr"/>
</dbReference>
<dbReference type="NCBIfam" id="TIGR00197">
    <property type="entry name" value="yjeF_nterm"/>
    <property type="match status" value="1"/>
</dbReference>
<keyword evidence="10 17" id="KW-0520">NAD</keyword>
<evidence type="ECO:0000256" key="17">
    <source>
        <dbReference type="HAMAP-Rule" id="MF_01965"/>
    </source>
</evidence>
<dbReference type="InterPro" id="IPR036652">
    <property type="entry name" value="YjeF_N_dom_sf"/>
</dbReference>
<evidence type="ECO:0000313" key="23">
    <source>
        <dbReference type="Proteomes" id="UP001225596"/>
    </source>
</evidence>
<accession>A0ABU1BQ58</accession>
<feature type="domain" description="YjeF N-terminal" evidence="21">
    <location>
        <begin position="14"/>
        <end position="223"/>
    </location>
</feature>
<comment type="similarity">
    <text evidence="18">Belongs to the NnrE/AIBP family.</text>
</comment>
<feature type="binding site" evidence="17">
    <location>
        <position position="373"/>
    </location>
    <ligand>
        <name>(6S)-NADPHX</name>
        <dbReference type="ChEBI" id="CHEBI:64076"/>
    </ligand>
</feature>
<evidence type="ECO:0000256" key="14">
    <source>
        <dbReference type="ARBA" id="ARBA00025153"/>
    </source>
</evidence>
<feature type="binding site" evidence="18">
    <location>
        <position position="145"/>
    </location>
    <ligand>
        <name>(6S)-NADPHX</name>
        <dbReference type="ChEBI" id="CHEBI:64076"/>
    </ligand>
</feature>
<dbReference type="Proteomes" id="UP001225596">
    <property type="component" value="Unassembled WGS sequence"/>
</dbReference>
<dbReference type="Pfam" id="PF01256">
    <property type="entry name" value="Carb_kinase"/>
    <property type="match status" value="1"/>
</dbReference>
<feature type="binding site" evidence="18">
    <location>
        <position position="64"/>
    </location>
    <ligand>
        <name>K(+)</name>
        <dbReference type="ChEBI" id="CHEBI:29103"/>
    </ligand>
</feature>
<proteinExistence type="inferred from homology"/>
<dbReference type="PIRSF" id="PIRSF017184">
    <property type="entry name" value="Nnr"/>
    <property type="match status" value="1"/>
</dbReference>
<dbReference type="EMBL" id="JAUYVH010000004">
    <property type="protein sequence ID" value="MDQ9170581.1"/>
    <property type="molecule type" value="Genomic_DNA"/>
</dbReference>
<evidence type="ECO:0000256" key="9">
    <source>
        <dbReference type="ARBA" id="ARBA00022958"/>
    </source>
</evidence>
<evidence type="ECO:0000259" key="20">
    <source>
        <dbReference type="PROSITE" id="PS51383"/>
    </source>
</evidence>
<dbReference type="InterPro" id="IPR029056">
    <property type="entry name" value="Ribokinase-like"/>
</dbReference>
<evidence type="ECO:0000256" key="11">
    <source>
        <dbReference type="ARBA" id="ARBA00023235"/>
    </source>
</evidence>
<evidence type="ECO:0000256" key="16">
    <source>
        <dbReference type="ARBA" id="ARBA00049209"/>
    </source>
</evidence>
<comment type="catalytic activity">
    <reaction evidence="1 18 19">
        <text>(6R)-NADHX = (6S)-NADHX</text>
        <dbReference type="Rhea" id="RHEA:32215"/>
        <dbReference type="ChEBI" id="CHEBI:64074"/>
        <dbReference type="ChEBI" id="CHEBI:64075"/>
        <dbReference type="EC" id="5.1.99.6"/>
    </reaction>
</comment>
<evidence type="ECO:0000256" key="8">
    <source>
        <dbReference type="ARBA" id="ARBA00022857"/>
    </source>
</evidence>
<keyword evidence="5 18" id="KW-0479">Metal-binding</keyword>
<dbReference type="EC" id="5.1.99.6" evidence="19"/>
<dbReference type="PANTHER" id="PTHR12592:SF0">
    <property type="entry name" value="ATP-DEPENDENT (S)-NAD(P)H-HYDRATE DEHYDRATASE"/>
    <property type="match status" value="1"/>
</dbReference>
<feature type="binding site" evidence="18">
    <location>
        <begin position="134"/>
        <end position="140"/>
    </location>
    <ligand>
        <name>(6S)-NADPHX</name>
        <dbReference type="ChEBI" id="CHEBI:64076"/>
    </ligand>
</feature>
<feature type="binding site" evidence="17">
    <location>
        <position position="440"/>
    </location>
    <ligand>
        <name>(6S)-NADPHX</name>
        <dbReference type="ChEBI" id="CHEBI:64076"/>
    </ligand>
</feature>